<reference evidence="5" key="1">
    <citation type="journal article" date="2019" name="Int. J. Syst. Evol. Microbiol.">
        <title>The Global Catalogue of Microorganisms (GCM) 10K type strain sequencing project: providing services to taxonomists for standard genome sequencing and annotation.</title>
        <authorList>
            <consortium name="The Broad Institute Genomics Platform"/>
            <consortium name="The Broad Institute Genome Sequencing Center for Infectious Disease"/>
            <person name="Wu L."/>
            <person name="Ma J."/>
        </authorList>
    </citation>
    <scope>NUCLEOTIDE SEQUENCE [LARGE SCALE GENOMIC DNA]</scope>
    <source>
        <strain evidence="5">CGMCC 1.10188</strain>
    </source>
</reference>
<dbReference type="InterPro" id="IPR001926">
    <property type="entry name" value="TrpB-like_PALP"/>
</dbReference>
<dbReference type="Gene3D" id="3.40.50.1100">
    <property type="match status" value="2"/>
</dbReference>
<evidence type="ECO:0000313" key="4">
    <source>
        <dbReference type="EMBL" id="GGB35720.1"/>
    </source>
</evidence>
<dbReference type="InterPro" id="IPR036052">
    <property type="entry name" value="TrpB-like_PALP_sf"/>
</dbReference>
<dbReference type="SUPFAM" id="SSF53686">
    <property type="entry name" value="Tryptophan synthase beta subunit-like PLP-dependent enzymes"/>
    <property type="match status" value="1"/>
</dbReference>
<dbReference type="RefSeq" id="WP_229707925.1">
    <property type="nucleotide sequence ID" value="NZ_BMDZ01000014.1"/>
</dbReference>
<accession>A0ABQ1IFA6</accession>
<dbReference type="InterPro" id="IPR050214">
    <property type="entry name" value="Cys_Synth/Cystath_Beta-Synth"/>
</dbReference>
<keyword evidence="2" id="KW-0663">Pyridoxal phosphate</keyword>
<feature type="domain" description="Tryptophan synthase beta chain-like PALP" evidence="3">
    <location>
        <begin position="82"/>
        <end position="387"/>
    </location>
</feature>
<dbReference type="Pfam" id="PF00291">
    <property type="entry name" value="PALP"/>
    <property type="match status" value="1"/>
</dbReference>
<name>A0ABQ1IFA6_9PROT</name>
<evidence type="ECO:0000256" key="2">
    <source>
        <dbReference type="ARBA" id="ARBA00022898"/>
    </source>
</evidence>
<dbReference type="PANTHER" id="PTHR10314">
    <property type="entry name" value="CYSTATHIONINE BETA-SYNTHASE"/>
    <property type="match status" value="1"/>
</dbReference>
<sequence length="427" mass="45439">MPERRPNAKVAGYECLRCGARYPADHRIDSTGCGICRADAPSNLEVVYTAESLARRTMPTLSADGGLAAFADYLPVEACEMVSLGEGHTPLIRANELGARLGIDDLWIKDESRNPTWSHKDRFSAIAVSFAKRQGHRFIATASSGNAGASLAAYAARAGLNCLVVTFEGAPGPVVDQIRRYGAVVVELADKTRRWPILAEGAARFGWFVTSPFQAPVIGSHPYGIEGYKTIAYEIVARQQGRVPDWVVVPAAYGDNLRGIWRGFCDLQAAGLTGHLPKMAAAEIHGSVRDSLARPGDALVTARPRSPTQALSIGTVQGTFQSLVSVRRSGGVAEVVADAALWQAQADLARHEGIFGELSSMASIAAAGQLRQRGVIGPEESVVCIMTASGLKDIDQRPPQPATRHKLAGGLDEVLRLLAAEFGTGFA</sequence>
<evidence type="ECO:0000313" key="5">
    <source>
        <dbReference type="Proteomes" id="UP000603352"/>
    </source>
</evidence>
<protein>
    <submittedName>
        <fullName evidence="4">Threonine synthase</fullName>
    </submittedName>
</protein>
<evidence type="ECO:0000259" key="3">
    <source>
        <dbReference type="Pfam" id="PF00291"/>
    </source>
</evidence>
<dbReference type="EMBL" id="BMDZ01000014">
    <property type="protein sequence ID" value="GGB35720.1"/>
    <property type="molecule type" value="Genomic_DNA"/>
</dbReference>
<comment type="caution">
    <text evidence="4">The sequence shown here is derived from an EMBL/GenBank/DDBJ whole genome shotgun (WGS) entry which is preliminary data.</text>
</comment>
<evidence type="ECO:0000256" key="1">
    <source>
        <dbReference type="ARBA" id="ARBA00001933"/>
    </source>
</evidence>
<dbReference type="Proteomes" id="UP000603352">
    <property type="component" value="Unassembled WGS sequence"/>
</dbReference>
<keyword evidence="5" id="KW-1185">Reference proteome</keyword>
<comment type="cofactor">
    <cofactor evidence="1">
        <name>pyridoxal 5'-phosphate</name>
        <dbReference type="ChEBI" id="CHEBI:597326"/>
    </cofactor>
</comment>
<proteinExistence type="predicted"/>
<gene>
    <name evidence="4" type="ORF">GCM10011505_16470</name>
</gene>
<organism evidence="4 5">
    <name type="scientific">Tistrella bauzanensis</name>
    <dbReference type="NCBI Taxonomy" id="657419"/>
    <lineage>
        <taxon>Bacteria</taxon>
        <taxon>Pseudomonadati</taxon>
        <taxon>Pseudomonadota</taxon>
        <taxon>Alphaproteobacteria</taxon>
        <taxon>Geminicoccales</taxon>
        <taxon>Geminicoccaceae</taxon>
        <taxon>Tistrella</taxon>
    </lineage>
</organism>